<gene>
    <name evidence="1" type="ORF">EJB05_06381</name>
</gene>
<comment type="caution">
    <text evidence="1">The sequence shown here is derived from an EMBL/GenBank/DDBJ whole genome shotgun (WGS) entry which is preliminary data.</text>
</comment>
<protein>
    <submittedName>
        <fullName evidence="1">Uncharacterized protein</fullName>
    </submittedName>
</protein>
<sequence length="143" mass="16791">MTHRCQDEQGPPPHLCSRQILTTVRRKEFEVIFIRHTQAEMRSSHWTNTNYWKYNGSNITDQAGAHSSLAERMPARSGFRVPKLSMPFSKTARAARWIWRIHRKLNVVASSKDESIVAMDKGLEKDYNFYLISHYILMAIRQR</sequence>
<keyword evidence="2" id="KW-1185">Reference proteome</keyword>
<evidence type="ECO:0000313" key="2">
    <source>
        <dbReference type="Proteomes" id="UP000324897"/>
    </source>
</evidence>
<dbReference type="EMBL" id="RWGY01000004">
    <property type="protein sequence ID" value="TVU46812.1"/>
    <property type="molecule type" value="Genomic_DNA"/>
</dbReference>
<dbReference type="AlphaFoldDB" id="A0A5J9WDM8"/>
<dbReference type="Proteomes" id="UP000324897">
    <property type="component" value="Chromosome 5"/>
</dbReference>
<organism evidence="1 2">
    <name type="scientific">Eragrostis curvula</name>
    <name type="common">weeping love grass</name>
    <dbReference type="NCBI Taxonomy" id="38414"/>
    <lineage>
        <taxon>Eukaryota</taxon>
        <taxon>Viridiplantae</taxon>
        <taxon>Streptophyta</taxon>
        <taxon>Embryophyta</taxon>
        <taxon>Tracheophyta</taxon>
        <taxon>Spermatophyta</taxon>
        <taxon>Magnoliopsida</taxon>
        <taxon>Liliopsida</taxon>
        <taxon>Poales</taxon>
        <taxon>Poaceae</taxon>
        <taxon>PACMAD clade</taxon>
        <taxon>Chloridoideae</taxon>
        <taxon>Eragrostideae</taxon>
        <taxon>Eragrostidinae</taxon>
        <taxon>Eragrostis</taxon>
    </lineage>
</organism>
<name>A0A5J9WDM8_9POAL</name>
<dbReference type="Gramene" id="TVU46812">
    <property type="protein sequence ID" value="TVU46812"/>
    <property type="gene ID" value="EJB05_06381"/>
</dbReference>
<evidence type="ECO:0000313" key="1">
    <source>
        <dbReference type="EMBL" id="TVU46812.1"/>
    </source>
</evidence>
<proteinExistence type="predicted"/>
<reference evidence="1 2" key="1">
    <citation type="journal article" date="2019" name="Sci. Rep.">
        <title>A high-quality genome of Eragrostis curvula grass provides insights into Poaceae evolution and supports new strategies to enhance forage quality.</title>
        <authorList>
            <person name="Carballo J."/>
            <person name="Santos B.A.C.M."/>
            <person name="Zappacosta D."/>
            <person name="Garbus I."/>
            <person name="Selva J.P."/>
            <person name="Gallo C.A."/>
            <person name="Diaz A."/>
            <person name="Albertini E."/>
            <person name="Caccamo M."/>
            <person name="Echenique V."/>
        </authorList>
    </citation>
    <scope>NUCLEOTIDE SEQUENCE [LARGE SCALE GENOMIC DNA]</scope>
    <source>
        <strain evidence="2">cv. Victoria</strain>
        <tissue evidence="1">Leaf</tissue>
    </source>
</reference>
<accession>A0A5J9WDM8</accession>